<evidence type="ECO:0000313" key="5">
    <source>
        <dbReference type="Proteomes" id="UP001195483"/>
    </source>
</evidence>
<evidence type="ECO:0000256" key="3">
    <source>
        <dbReference type="SAM" id="MobiDB-lite"/>
    </source>
</evidence>
<accession>A0AAE0VRU0</accession>
<reference evidence="4" key="1">
    <citation type="journal article" date="2021" name="Genome Biol. Evol.">
        <title>A High-Quality Reference Genome for a Parasitic Bivalve with Doubly Uniparental Inheritance (Bivalvia: Unionida).</title>
        <authorList>
            <person name="Smith C.H."/>
        </authorList>
    </citation>
    <scope>NUCLEOTIDE SEQUENCE</scope>
    <source>
        <strain evidence="4">CHS0354</strain>
    </source>
</reference>
<feature type="region of interest" description="Disordered" evidence="3">
    <location>
        <begin position="465"/>
        <end position="528"/>
    </location>
</feature>
<proteinExistence type="inferred from homology"/>
<dbReference type="InterPro" id="IPR018609">
    <property type="entry name" value="Bud13"/>
</dbReference>
<name>A0AAE0VRU0_9BIVA</name>
<dbReference type="EMBL" id="JAEAOA010002355">
    <property type="protein sequence ID" value="KAK3587701.1"/>
    <property type="molecule type" value="Genomic_DNA"/>
</dbReference>
<dbReference type="PANTHER" id="PTHR31809:SF0">
    <property type="entry name" value="BUD13 HOMOLOG"/>
    <property type="match status" value="1"/>
</dbReference>
<evidence type="ECO:0000256" key="1">
    <source>
        <dbReference type="ARBA" id="ARBA00011069"/>
    </source>
</evidence>
<evidence type="ECO:0000313" key="4">
    <source>
        <dbReference type="EMBL" id="KAK3587701.1"/>
    </source>
</evidence>
<dbReference type="AlphaFoldDB" id="A0AAE0VRU0"/>
<reference evidence="4" key="2">
    <citation type="journal article" date="2021" name="Genome Biol. Evol.">
        <title>Developing a high-quality reference genome for a parasitic bivalve with doubly uniparental inheritance (Bivalvia: Unionida).</title>
        <authorList>
            <person name="Smith C.H."/>
        </authorList>
    </citation>
    <scope>NUCLEOTIDE SEQUENCE</scope>
    <source>
        <strain evidence="4">CHS0354</strain>
        <tissue evidence="4">Mantle</tissue>
    </source>
</reference>
<feature type="compositionally biased region" description="Basic and acidic residues" evidence="3">
    <location>
        <begin position="470"/>
        <end position="489"/>
    </location>
</feature>
<protein>
    <recommendedName>
        <fullName evidence="2">BUD13 homolog</fullName>
    </recommendedName>
</protein>
<comment type="similarity">
    <text evidence="1">Belongs to the CWC26 family.</text>
</comment>
<sequence>MATISKAEYLQRYLSSHSEKKKKKKRPTSTAINTRTKIIDDDLDLQSFPTKNNTVEDEEDDAPIVAEFVDERPEYVQQMEKYREGKWKAVNVTSDKEGNNGSNCGSSSDPRTELKGAVNSGELLSRKRSRHDSDSDQSLPGTQRHNSESDQSLHVKKRYDSDSNQSPPRRQTHDSASDQPLPRRQRLDSDSDQSPPRRQRLDPDSDQSPPRRQRHNSDSDQSPPRRQRRNSDSDQSPPRRQRHNSDSDQSLPRRQRHNSDSDQSPPRRKGHGSDVKSRSGNSNKKKTSRESSTVSKAKLNIDSDQSLPRKKKKDSDSDQSPPRRQKPAADSDQSPPRRDRRGLGVSRFDKQNEDSDSAGKMQKTLSGKKAGLSSAKDMREEAEILKRKEDEAFRRISLDQLGKDANTVFRDKSGRKRNFKKEKEMSEEERKREEEKQQKYKAWSKGLKQQEEKQQLLSDHLYEASKPLARHKDDEDLDQMMREQDREGDPMLAFIKKKKNKDNKTKERPKYQGAPPPPNRFNITPGYRWDGVDRSNGFEKQFFQKINEKKAMVEVAYKWSTEDM</sequence>
<feature type="compositionally biased region" description="Basic and acidic residues" evidence="3">
    <location>
        <begin position="145"/>
        <end position="161"/>
    </location>
</feature>
<comment type="caution">
    <text evidence="4">The sequence shown here is derived from an EMBL/GenBank/DDBJ whole genome shotgun (WGS) entry which is preliminary data.</text>
</comment>
<reference evidence="4" key="3">
    <citation type="submission" date="2023-05" db="EMBL/GenBank/DDBJ databases">
        <authorList>
            <person name="Smith C.H."/>
        </authorList>
    </citation>
    <scope>NUCLEOTIDE SEQUENCE</scope>
    <source>
        <strain evidence="4">CHS0354</strain>
        <tissue evidence="4">Mantle</tissue>
    </source>
</reference>
<dbReference type="Pfam" id="PF09736">
    <property type="entry name" value="Bud13"/>
    <property type="match status" value="1"/>
</dbReference>
<dbReference type="GO" id="GO:0005684">
    <property type="term" value="C:U2-type spliceosomal complex"/>
    <property type="evidence" value="ECO:0007669"/>
    <property type="project" value="TreeGrafter"/>
</dbReference>
<evidence type="ECO:0000256" key="2">
    <source>
        <dbReference type="ARBA" id="ARBA00014454"/>
    </source>
</evidence>
<dbReference type="GO" id="GO:0000398">
    <property type="term" value="P:mRNA splicing, via spliceosome"/>
    <property type="evidence" value="ECO:0007669"/>
    <property type="project" value="TreeGrafter"/>
</dbReference>
<feature type="compositionally biased region" description="Basic and acidic residues" evidence="3">
    <location>
        <begin position="421"/>
        <end position="438"/>
    </location>
</feature>
<dbReference type="InterPro" id="IPR051112">
    <property type="entry name" value="CWC26_splicing_factor"/>
</dbReference>
<gene>
    <name evidence="4" type="ORF">CHS0354_042488</name>
</gene>
<dbReference type="GO" id="GO:0070274">
    <property type="term" value="C:RES complex"/>
    <property type="evidence" value="ECO:0007669"/>
    <property type="project" value="TreeGrafter"/>
</dbReference>
<dbReference type="PANTHER" id="PTHR31809">
    <property type="entry name" value="BUD13 HOMOLOG"/>
    <property type="match status" value="1"/>
</dbReference>
<feature type="compositionally biased region" description="Low complexity" evidence="3">
    <location>
        <begin position="99"/>
        <end position="108"/>
    </location>
</feature>
<feature type="region of interest" description="Disordered" evidence="3">
    <location>
        <begin position="400"/>
        <end position="452"/>
    </location>
</feature>
<keyword evidence="5" id="KW-1185">Reference proteome</keyword>
<feature type="region of interest" description="Disordered" evidence="3">
    <location>
        <begin position="92"/>
        <end position="379"/>
    </location>
</feature>
<dbReference type="Proteomes" id="UP001195483">
    <property type="component" value="Unassembled WGS sequence"/>
</dbReference>
<dbReference type="GO" id="GO:0003723">
    <property type="term" value="F:RNA binding"/>
    <property type="evidence" value="ECO:0007669"/>
    <property type="project" value="TreeGrafter"/>
</dbReference>
<organism evidence="4 5">
    <name type="scientific">Potamilus streckersoni</name>
    <dbReference type="NCBI Taxonomy" id="2493646"/>
    <lineage>
        <taxon>Eukaryota</taxon>
        <taxon>Metazoa</taxon>
        <taxon>Spiralia</taxon>
        <taxon>Lophotrochozoa</taxon>
        <taxon>Mollusca</taxon>
        <taxon>Bivalvia</taxon>
        <taxon>Autobranchia</taxon>
        <taxon>Heteroconchia</taxon>
        <taxon>Palaeoheterodonta</taxon>
        <taxon>Unionida</taxon>
        <taxon>Unionoidea</taxon>
        <taxon>Unionidae</taxon>
        <taxon>Ambleminae</taxon>
        <taxon>Lampsilini</taxon>
        <taxon>Potamilus</taxon>
    </lineage>
</organism>